<dbReference type="AlphaFoldDB" id="A0A512AU73"/>
<dbReference type="Proteomes" id="UP000321532">
    <property type="component" value="Unassembled WGS sequence"/>
</dbReference>
<keyword evidence="2" id="KW-1185">Reference proteome</keyword>
<name>A0A512AU73_9BACT</name>
<proteinExistence type="predicted"/>
<protein>
    <submittedName>
        <fullName evidence="1">Uncharacterized protein</fullName>
    </submittedName>
</protein>
<sequence length="76" mass="8583">MHDKALADITEVVFLPEQCLLLGLGFKGYQPQAAQTLLPIKQPPPCELSEVDKCYNRLLASVRVKMEQVIRRTCKV</sequence>
<reference evidence="1 2" key="1">
    <citation type="submission" date="2019-07" db="EMBL/GenBank/DDBJ databases">
        <title>Whole genome shotgun sequence of Adhaeribacter aerolatus NBRC 106133.</title>
        <authorList>
            <person name="Hosoyama A."/>
            <person name="Uohara A."/>
            <person name="Ohji S."/>
            <person name="Ichikawa N."/>
        </authorList>
    </citation>
    <scope>NUCLEOTIDE SEQUENCE [LARGE SCALE GENOMIC DNA]</scope>
    <source>
        <strain evidence="1 2">NBRC 106133</strain>
    </source>
</reference>
<dbReference type="EMBL" id="BJYS01000004">
    <property type="protein sequence ID" value="GEO03262.1"/>
    <property type="molecule type" value="Genomic_DNA"/>
</dbReference>
<evidence type="ECO:0000313" key="1">
    <source>
        <dbReference type="EMBL" id="GEO03262.1"/>
    </source>
</evidence>
<gene>
    <name evidence="1" type="ORF">AAE02nite_09260</name>
</gene>
<dbReference type="OrthoDB" id="517619at2"/>
<evidence type="ECO:0000313" key="2">
    <source>
        <dbReference type="Proteomes" id="UP000321532"/>
    </source>
</evidence>
<accession>A0A512AU73</accession>
<comment type="caution">
    <text evidence="1">The sequence shown here is derived from an EMBL/GenBank/DDBJ whole genome shotgun (WGS) entry which is preliminary data.</text>
</comment>
<organism evidence="1 2">
    <name type="scientific">Adhaeribacter aerolatus</name>
    <dbReference type="NCBI Taxonomy" id="670289"/>
    <lineage>
        <taxon>Bacteria</taxon>
        <taxon>Pseudomonadati</taxon>
        <taxon>Bacteroidota</taxon>
        <taxon>Cytophagia</taxon>
        <taxon>Cytophagales</taxon>
        <taxon>Hymenobacteraceae</taxon>
        <taxon>Adhaeribacter</taxon>
    </lineage>
</organism>